<dbReference type="RefSeq" id="WP_132541503.1">
    <property type="nucleotide sequence ID" value="NZ_SLWY01000008.1"/>
</dbReference>
<keyword evidence="2" id="KW-1185">Reference proteome</keyword>
<accession>A0A4R2L304</accession>
<evidence type="ECO:0000313" key="2">
    <source>
        <dbReference type="Proteomes" id="UP000295765"/>
    </source>
</evidence>
<evidence type="ECO:0000313" key="1">
    <source>
        <dbReference type="EMBL" id="TCO81511.1"/>
    </source>
</evidence>
<reference evidence="1 2" key="1">
    <citation type="submission" date="2019-03" db="EMBL/GenBank/DDBJ databases">
        <title>Genomic Encyclopedia of Type Strains, Phase IV (KMG-IV): sequencing the most valuable type-strain genomes for metagenomic binning, comparative biology and taxonomic classification.</title>
        <authorList>
            <person name="Goeker M."/>
        </authorList>
    </citation>
    <scope>NUCLEOTIDE SEQUENCE [LARGE SCALE GENOMIC DNA]</scope>
    <source>
        <strain evidence="1 2">DSM 25287</strain>
    </source>
</reference>
<dbReference type="AlphaFoldDB" id="A0A4R2L304"/>
<proteinExistence type="predicted"/>
<comment type="caution">
    <text evidence="1">The sequence shown here is derived from an EMBL/GenBank/DDBJ whole genome shotgun (WGS) entry which is preliminary data.</text>
</comment>
<name>A0A4R2L304_9GAMM</name>
<dbReference type="Proteomes" id="UP000295765">
    <property type="component" value="Unassembled WGS sequence"/>
</dbReference>
<gene>
    <name evidence="1" type="ORF">EV699_108143</name>
</gene>
<sequence length="153" mass="16406">MDTSPLTAAFAAAQTLAGLVKRLADDQADVLANDHLIAIQSAVIDLQGKLLAAQAVENDLLAEIASLKAKLRFNDYEPVRTPDGAFILRLKPAVAEAAGLPPHAICHVCAERGVLAYLHREDSSSADTHYHWYRCLTCGRSFADSTTPELGPV</sequence>
<dbReference type="EMBL" id="SLWY01000008">
    <property type="protein sequence ID" value="TCO81511.1"/>
    <property type="molecule type" value="Genomic_DNA"/>
</dbReference>
<dbReference type="OrthoDB" id="6163867at2"/>
<organism evidence="1 2">
    <name type="scientific">Plasticicumulans lactativorans</name>
    <dbReference type="NCBI Taxonomy" id="1133106"/>
    <lineage>
        <taxon>Bacteria</taxon>
        <taxon>Pseudomonadati</taxon>
        <taxon>Pseudomonadota</taxon>
        <taxon>Gammaproteobacteria</taxon>
        <taxon>Candidatus Competibacteraceae</taxon>
        <taxon>Plasticicumulans</taxon>
    </lineage>
</organism>
<protein>
    <submittedName>
        <fullName evidence="1">Uncharacterized protein</fullName>
    </submittedName>
</protein>